<proteinExistence type="predicted"/>
<gene>
    <name evidence="1" type="ORF">CYNAS_LOCUS215</name>
</gene>
<comment type="caution">
    <text evidence="1">The sequence shown here is derived from an EMBL/GenBank/DDBJ whole genome shotgun (WGS) entry which is preliminary data.</text>
</comment>
<reference evidence="1" key="1">
    <citation type="submission" date="2023-07" db="EMBL/GenBank/DDBJ databases">
        <authorList>
            <consortium name="CYATHOMIX"/>
        </authorList>
    </citation>
    <scope>NUCLEOTIDE SEQUENCE</scope>
    <source>
        <strain evidence="1">N/A</strain>
    </source>
</reference>
<organism evidence="1 2">
    <name type="scientific">Cylicocyclus nassatus</name>
    <name type="common">Nematode worm</name>
    <dbReference type="NCBI Taxonomy" id="53992"/>
    <lineage>
        <taxon>Eukaryota</taxon>
        <taxon>Metazoa</taxon>
        <taxon>Ecdysozoa</taxon>
        <taxon>Nematoda</taxon>
        <taxon>Chromadorea</taxon>
        <taxon>Rhabditida</taxon>
        <taxon>Rhabditina</taxon>
        <taxon>Rhabditomorpha</taxon>
        <taxon>Strongyloidea</taxon>
        <taxon>Strongylidae</taxon>
        <taxon>Cylicocyclus</taxon>
    </lineage>
</organism>
<accession>A0AA36GC07</accession>
<keyword evidence="2" id="KW-1185">Reference proteome</keyword>
<evidence type="ECO:0000313" key="2">
    <source>
        <dbReference type="Proteomes" id="UP001176961"/>
    </source>
</evidence>
<protein>
    <submittedName>
        <fullName evidence="1">Uncharacterized protein</fullName>
    </submittedName>
</protein>
<dbReference type="EMBL" id="CATQJL010000001">
    <property type="protein sequence ID" value="CAJ0588232.1"/>
    <property type="molecule type" value="Genomic_DNA"/>
</dbReference>
<sequence length="88" mass="9734">MCSSLRLGSYCFFSGIPLDVEAHSVIGVDTEQTLGLHYSLTKVGFDLATLRLCFQSFVFPSLISFTEDELGSAFVELTNFDRSKLKSV</sequence>
<evidence type="ECO:0000313" key="1">
    <source>
        <dbReference type="EMBL" id="CAJ0588232.1"/>
    </source>
</evidence>
<dbReference type="Proteomes" id="UP001176961">
    <property type="component" value="Unassembled WGS sequence"/>
</dbReference>
<name>A0AA36GC07_CYLNA</name>
<dbReference type="AlphaFoldDB" id="A0AA36GC07"/>